<keyword evidence="5" id="KW-1015">Disulfide bond</keyword>
<dbReference type="EMBL" id="EF084924">
    <property type="protein sequence ID" value="ABK24233.1"/>
    <property type="molecule type" value="mRNA"/>
</dbReference>
<evidence type="ECO:0000256" key="2">
    <source>
        <dbReference type="ARBA" id="ARBA00022670"/>
    </source>
</evidence>
<dbReference type="PROSITE" id="PS00640">
    <property type="entry name" value="THIOL_PROTEASE_ASN"/>
    <property type="match status" value="1"/>
</dbReference>
<dbReference type="FunFam" id="2.10.25.160:FF:000002">
    <property type="entry name" value="Cysteine protease 1"/>
    <property type="match status" value="1"/>
</dbReference>
<dbReference type="FunFam" id="3.90.70.10:FF:000068">
    <property type="entry name" value="Cysteine protease 1"/>
    <property type="match status" value="1"/>
</dbReference>
<dbReference type="InterPro" id="IPR013128">
    <property type="entry name" value="Peptidase_C1A"/>
</dbReference>
<keyword evidence="6" id="KW-0325">Glycoprotein</keyword>
<dbReference type="PROSITE" id="PS00139">
    <property type="entry name" value="THIOL_PROTEASE_CYS"/>
    <property type="match status" value="1"/>
</dbReference>
<dbReference type="InterPro" id="IPR000118">
    <property type="entry name" value="Granulin"/>
</dbReference>
<dbReference type="PROSITE" id="PS00639">
    <property type="entry name" value="THIOL_PROTEASE_HIS"/>
    <property type="match status" value="1"/>
</dbReference>
<dbReference type="PANTHER" id="PTHR12411">
    <property type="entry name" value="CYSTEINE PROTEASE FAMILY C1-RELATED"/>
    <property type="match status" value="1"/>
</dbReference>
<accession>A9NUC2</accession>
<evidence type="ECO:0000256" key="5">
    <source>
        <dbReference type="ARBA" id="ARBA00023157"/>
    </source>
</evidence>
<dbReference type="GO" id="GO:0006508">
    <property type="term" value="P:proteolysis"/>
    <property type="evidence" value="ECO:0007669"/>
    <property type="project" value="UniProtKB-KW"/>
</dbReference>
<dbReference type="Pfam" id="PF00112">
    <property type="entry name" value="Peptidase_C1"/>
    <property type="match status" value="1"/>
</dbReference>
<feature type="domain" description="Cathepsin propeptide inhibitor" evidence="10">
    <location>
        <begin position="44"/>
        <end position="101"/>
    </location>
</feature>
<dbReference type="AlphaFoldDB" id="A9NUC2"/>
<evidence type="ECO:0000259" key="9">
    <source>
        <dbReference type="SMART" id="SM00645"/>
    </source>
</evidence>
<dbReference type="Gene3D" id="2.10.25.160">
    <property type="entry name" value="Granulin"/>
    <property type="match status" value="1"/>
</dbReference>
<dbReference type="InterPro" id="IPR025661">
    <property type="entry name" value="Pept_asp_AS"/>
</dbReference>
<feature type="domain" description="Granulins" evidence="8">
    <location>
        <begin position="371"/>
        <end position="428"/>
    </location>
</feature>
<keyword evidence="4" id="KW-0788">Thiol protease</keyword>
<keyword evidence="3" id="KW-0378">Hydrolase</keyword>
<sequence length="463" mass="50873">MGILLLFAVLALSAMAGSASRADFSIIGYDSKDLREDDAIMELYELWLAQHKKAYNGLGEKQNRFSVFKDNFLYIHQHNNQGNPSYKLGLNQFADLSHEEFKATYLGAKLDTKKRLSNSPSPRYQYSDGEDLPESIDWREKGAVTAVKDQGSCGSCWAFSTVAAVEGINQIVTGNLTSLSEQELVDCDTSYNQGCNGGLMDYAFQFIINNGGLDSEDDYPYKANDGSCDAYRKNAHVVTIDDYEDVPENDEKSLKKAAANQPISVAIEASGRAFQFYESGVFTSTCGTQLDHGVTLVGYGSESGTDYWIVKNSWGKSWGEKGFIRLQRNIEGVSTGMCGIAMEASYPLKKGANPPNPGPSPPSPVKPPTVCDNYYSCPESNTCCCMYDFGGYCYAWGCCPLNSATCCDDHYSCCPNDHPVCDLDAQTCLKSRKDPIGTKMLKRTPAKPYWALSGQEAVTERTQ</sequence>
<dbReference type="Pfam" id="PF08246">
    <property type="entry name" value="Inhibitor_I29"/>
    <property type="match status" value="1"/>
</dbReference>
<dbReference type="Gene3D" id="3.90.70.10">
    <property type="entry name" value="Cysteine proteinases"/>
    <property type="match status" value="1"/>
</dbReference>
<dbReference type="InterPro" id="IPR039417">
    <property type="entry name" value="Peptidase_C1A_papain-like"/>
</dbReference>
<evidence type="ECO:0000313" key="11">
    <source>
        <dbReference type="EMBL" id="ABK24233.1"/>
    </source>
</evidence>
<protein>
    <recommendedName>
        <fullName evidence="12">Cysteine protease</fullName>
    </recommendedName>
</protein>
<dbReference type="InterPro" id="IPR013201">
    <property type="entry name" value="Prot_inhib_I29"/>
</dbReference>
<dbReference type="PRINTS" id="PR00705">
    <property type="entry name" value="PAPAIN"/>
</dbReference>
<reference evidence="11" key="1">
    <citation type="journal article" date="2008" name="BMC Genomics">
        <title>A conifer genomics resource of 200,000 spruce (Picea spp.) ESTs and 6,464 high-quality, sequence-finished full-length cDNAs for Sitka spruce (Picea sitchensis).</title>
        <authorList>
            <person name="Ralph S.G."/>
            <person name="Chun H.J."/>
            <person name="Kolosova N."/>
            <person name="Cooper D."/>
            <person name="Oddy C."/>
            <person name="Ritland C.E."/>
            <person name="Kirkpatrick R."/>
            <person name="Moore R."/>
            <person name="Barber S."/>
            <person name="Holt R.A."/>
            <person name="Jones S.J."/>
            <person name="Marra M.A."/>
            <person name="Douglas C.J."/>
            <person name="Ritland K."/>
            <person name="Bohlmann J."/>
        </authorList>
    </citation>
    <scope>NUCLEOTIDE SEQUENCE</scope>
    <source>
        <tissue evidence="11">Green portion of the leader tissue</tissue>
    </source>
</reference>
<dbReference type="SMART" id="SM00277">
    <property type="entry name" value="GRAN"/>
    <property type="match status" value="1"/>
</dbReference>
<evidence type="ECO:0000256" key="3">
    <source>
        <dbReference type="ARBA" id="ARBA00022801"/>
    </source>
</evidence>
<dbReference type="SUPFAM" id="SSF54001">
    <property type="entry name" value="Cysteine proteinases"/>
    <property type="match status" value="1"/>
</dbReference>
<dbReference type="SMART" id="SM00645">
    <property type="entry name" value="Pept_C1"/>
    <property type="match status" value="1"/>
</dbReference>
<dbReference type="InterPro" id="IPR038765">
    <property type="entry name" value="Papain-like_cys_pep_sf"/>
</dbReference>
<dbReference type="InterPro" id="IPR037277">
    <property type="entry name" value="Granulin_sf"/>
</dbReference>
<evidence type="ECO:0000259" key="10">
    <source>
        <dbReference type="SMART" id="SM00848"/>
    </source>
</evidence>
<feature type="signal peptide" evidence="7">
    <location>
        <begin position="1"/>
        <end position="19"/>
    </location>
</feature>
<evidence type="ECO:0000256" key="7">
    <source>
        <dbReference type="SAM" id="SignalP"/>
    </source>
</evidence>
<keyword evidence="2" id="KW-0645">Protease</keyword>
<evidence type="ECO:0000256" key="4">
    <source>
        <dbReference type="ARBA" id="ARBA00022807"/>
    </source>
</evidence>
<dbReference type="InterPro" id="IPR025660">
    <property type="entry name" value="Pept_his_AS"/>
</dbReference>
<comment type="similarity">
    <text evidence="1">Belongs to the peptidase C1 family.</text>
</comment>
<dbReference type="InterPro" id="IPR000169">
    <property type="entry name" value="Pept_cys_AS"/>
</dbReference>
<evidence type="ECO:0000256" key="6">
    <source>
        <dbReference type="ARBA" id="ARBA00023180"/>
    </source>
</evidence>
<evidence type="ECO:0000256" key="1">
    <source>
        <dbReference type="ARBA" id="ARBA00008455"/>
    </source>
</evidence>
<dbReference type="Pfam" id="PF00396">
    <property type="entry name" value="Granulin"/>
    <property type="match status" value="1"/>
</dbReference>
<evidence type="ECO:0000259" key="8">
    <source>
        <dbReference type="SMART" id="SM00277"/>
    </source>
</evidence>
<dbReference type="SUPFAM" id="SSF57277">
    <property type="entry name" value="Granulin repeat"/>
    <property type="match status" value="1"/>
</dbReference>
<proteinExistence type="evidence at transcript level"/>
<dbReference type="InterPro" id="IPR000668">
    <property type="entry name" value="Peptidase_C1A_C"/>
</dbReference>
<evidence type="ECO:0008006" key="12">
    <source>
        <dbReference type="Google" id="ProtNLM"/>
    </source>
</evidence>
<name>A9NUC2_PICSI</name>
<dbReference type="MEROPS" id="C01.029"/>
<dbReference type="CDD" id="cd02248">
    <property type="entry name" value="Peptidase_C1A"/>
    <property type="match status" value="1"/>
</dbReference>
<dbReference type="GO" id="GO:0008234">
    <property type="term" value="F:cysteine-type peptidase activity"/>
    <property type="evidence" value="ECO:0007669"/>
    <property type="project" value="UniProtKB-KW"/>
</dbReference>
<feature type="domain" description="Peptidase C1A papain C-terminal" evidence="9">
    <location>
        <begin position="132"/>
        <end position="348"/>
    </location>
</feature>
<organism evidence="11">
    <name type="scientific">Picea sitchensis</name>
    <name type="common">Sitka spruce</name>
    <name type="synonym">Pinus sitchensis</name>
    <dbReference type="NCBI Taxonomy" id="3332"/>
    <lineage>
        <taxon>Eukaryota</taxon>
        <taxon>Viridiplantae</taxon>
        <taxon>Streptophyta</taxon>
        <taxon>Embryophyta</taxon>
        <taxon>Tracheophyta</taxon>
        <taxon>Spermatophyta</taxon>
        <taxon>Pinopsida</taxon>
        <taxon>Pinidae</taxon>
        <taxon>Conifers I</taxon>
        <taxon>Pinales</taxon>
        <taxon>Pinaceae</taxon>
        <taxon>Picea</taxon>
    </lineage>
</organism>
<feature type="chain" id="PRO_5018548805" description="Cysteine protease" evidence="7">
    <location>
        <begin position="20"/>
        <end position="463"/>
    </location>
</feature>
<keyword evidence="7" id="KW-0732">Signal</keyword>
<dbReference type="SMART" id="SM00848">
    <property type="entry name" value="Inhibitor_I29"/>
    <property type="match status" value="1"/>
</dbReference>